<accession>A0A330LJ34</accession>
<evidence type="ECO:0000313" key="3">
    <source>
        <dbReference type="Proteomes" id="UP000250163"/>
    </source>
</evidence>
<feature type="signal peptide" evidence="1">
    <location>
        <begin position="1"/>
        <end position="23"/>
    </location>
</feature>
<reference evidence="3" key="1">
    <citation type="submission" date="2018-05" db="EMBL/GenBank/DDBJ databases">
        <authorList>
            <person name="Cea G.-C."/>
            <person name="William W."/>
        </authorList>
    </citation>
    <scope>NUCLEOTIDE SEQUENCE [LARGE SCALE GENOMIC DNA]</scope>
    <source>
        <strain evidence="3">DB21MT 5</strain>
    </source>
</reference>
<protein>
    <submittedName>
        <fullName evidence="2">Uncharacterized protein</fullName>
    </submittedName>
</protein>
<proteinExistence type="predicted"/>
<evidence type="ECO:0000256" key="1">
    <source>
        <dbReference type="SAM" id="SignalP"/>
    </source>
</evidence>
<gene>
    <name evidence="2" type="ORF">MORIYA_0205</name>
</gene>
<dbReference type="AlphaFoldDB" id="A0A330LJ34"/>
<keyword evidence="1" id="KW-0732">Signal</keyword>
<organism evidence="2 3">
    <name type="scientific">Moritella yayanosii</name>
    <dbReference type="NCBI Taxonomy" id="69539"/>
    <lineage>
        <taxon>Bacteria</taxon>
        <taxon>Pseudomonadati</taxon>
        <taxon>Pseudomonadota</taxon>
        <taxon>Gammaproteobacteria</taxon>
        <taxon>Alteromonadales</taxon>
        <taxon>Moritellaceae</taxon>
        <taxon>Moritella</taxon>
    </lineage>
</organism>
<name>A0A330LJ34_9GAMM</name>
<keyword evidence="3" id="KW-1185">Reference proteome</keyword>
<dbReference type="RefSeq" id="WP_162629210.1">
    <property type="nucleotide sequence ID" value="NZ_LS483250.1"/>
</dbReference>
<dbReference type="Proteomes" id="UP000250163">
    <property type="component" value="Chromosome MORIYA"/>
</dbReference>
<dbReference type="EMBL" id="LS483250">
    <property type="protein sequence ID" value="SQD76683.1"/>
    <property type="molecule type" value="Genomic_DNA"/>
</dbReference>
<feature type="chain" id="PRO_5016368659" evidence="1">
    <location>
        <begin position="24"/>
        <end position="100"/>
    </location>
</feature>
<dbReference type="KEGG" id="mya:MORIYA_0205"/>
<sequence>MNKVLLTLWVLFTPLMFSPVAAAALAGFEQALASADDEFNVDNKMIVNKRTKMGQLTTCIGHYRKMKNVRFAACLSINIRIGRSGCKWVKKCIILMVSKT</sequence>
<evidence type="ECO:0000313" key="2">
    <source>
        <dbReference type="EMBL" id="SQD76683.1"/>
    </source>
</evidence>